<feature type="transmembrane region" description="Helical" evidence="2">
    <location>
        <begin position="92"/>
        <end position="110"/>
    </location>
</feature>
<gene>
    <name evidence="4" type="ORF">D1B33_14605</name>
</gene>
<feature type="transmembrane region" description="Helical" evidence="2">
    <location>
        <begin position="116"/>
        <end position="135"/>
    </location>
</feature>
<dbReference type="InterPro" id="IPR000620">
    <property type="entry name" value="EamA_dom"/>
</dbReference>
<keyword evidence="2" id="KW-1133">Transmembrane helix</keyword>
<evidence type="ECO:0000259" key="3">
    <source>
        <dbReference type="Pfam" id="PF00892"/>
    </source>
</evidence>
<evidence type="ECO:0000256" key="2">
    <source>
        <dbReference type="SAM" id="Phobius"/>
    </source>
</evidence>
<comment type="caution">
    <text evidence="4">The sequence shown here is derived from an EMBL/GenBank/DDBJ whole genome shotgun (WGS) entry which is preliminary data.</text>
</comment>
<accession>A0A396SJK5</accession>
<feature type="domain" description="EamA" evidence="3">
    <location>
        <begin position="29"/>
        <end position="160"/>
    </location>
</feature>
<comment type="similarity">
    <text evidence="1">Belongs to the EamA transporter family.</text>
</comment>
<evidence type="ECO:0000313" key="4">
    <source>
        <dbReference type="EMBL" id="RHW34027.1"/>
    </source>
</evidence>
<keyword evidence="2" id="KW-0472">Membrane</keyword>
<feature type="transmembrane region" description="Helical" evidence="2">
    <location>
        <begin position="293"/>
        <end position="314"/>
    </location>
</feature>
<feature type="transmembrane region" description="Helical" evidence="2">
    <location>
        <begin position="147"/>
        <end position="166"/>
    </location>
</feature>
<proteinExistence type="inferred from homology"/>
<name>A0A396SJK5_9BACL</name>
<organism evidence="4 5">
    <name type="scientific">Ureibacillus yapensis</name>
    <dbReference type="NCBI Taxonomy" id="2304605"/>
    <lineage>
        <taxon>Bacteria</taxon>
        <taxon>Bacillati</taxon>
        <taxon>Bacillota</taxon>
        <taxon>Bacilli</taxon>
        <taxon>Bacillales</taxon>
        <taxon>Caryophanaceae</taxon>
        <taxon>Ureibacillus</taxon>
    </lineage>
</organism>
<dbReference type="Proteomes" id="UP000265692">
    <property type="component" value="Unassembled WGS sequence"/>
</dbReference>
<feature type="transmembrane region" description="Helical" evidence="2">
    <location>
        <begin position="29"/>
        <end position="49"/>
    </location>
</feature>
<evidence type="ECO:0000313" key="5">
    <source>
        <dbReference type="Proteomes" id="UP000265692"/>
    </source>
</evidence>
<keyword evidence="5" id="KW-1185">Reference proteome</keyword>
<protein>
    <submittedName>
        <fullName evidence="4">DMT family transporter</fullName>
    </submittedName>
</protein>
<dbReference type="AlphaFoldDB" id="A0A396SJK5"/>
<dbReference type="EMBL" id="QWEI01000009">
    <property type="protein sequence ID" value="RHW34027.1"/>
    <property type="molecule type" value="Genomic_DNA"/>
</dbReference>
<feature type="transmembrane region" description="Helical" evidence="2">
    <location>
        <begin position="178"/>
        <end position="196"/>
    </location>
</feature>
<evidence type="ECO:0000256" key="1">
    <source>
        <dbReference type="ARBA" id="ARBA00007362"/>
    </source>
</evidence>
<sequence>MKVSLIRIIEKGNNVRLEVNVTKNRTYKLGVTALLLSALLTAASQVFYASRVQNAHPFLFTGISFFLTACYFSFFARSQKETYRWKSSWQSLLKLNLSSVLAFMGFYFALKFIEPAIVSSLEMGLGPLFVIFLALMQREVIAKAQWGIAFGTLSACLLLVISVFNGVSGVQTNLDSSAILGLIASVACGLGAVLCTNYSNRLSGMGWTSSMILTHRLYGIIILSFIFTYNILFDYIFENILWILIVTVAGVLLPMYLLQKGIQYCETFLVMMSLCFVPVFTFLFQLFDPRISWSTTTLMGVVLLFILGVFSINIGEKQS</sequence>
<dbReference type="GO" id="GO:0016020">
    <property type="term" value="C:membrane"/>
    <property type="evidence" value="ECO:0007669"/>
    <property type="project" value="InterPro"/>
</dbReference>
<dbReference type="Pfam" id="PF00892">
    <property type="entry name" value="EamA"/>
    <property type="match status" value="1"/>
</dbReference>
<feature type="transmembrane region" description="Helical" evidence="2">
    <location>
        <begin position="267"/>
        <end position="287"/>
    </location>
</feature>
<reference evidence="4 5" key="1">
    <citation type="submission" date="2018-08" db="EMBL/GenBank/DDBJ databases">
        <title>Lysinibacillus sp. YLB-03 draft genome sequence.</title>
        <authorList>
            <person name="Yu L."/>
        </authorList>
    </citation>
    <scope>NUCLEOTIDE SEQUENCE [LARGE SCALE GENOMIC DNA]</scope>
    <source>
        <strain evidence="4 5">YLB-03</strain>
    </source>
</reference>
<feature type="transmembrane region" description="Helical" evidence="2">
    <location>
        <begin position="217"/>
        <end position="233"/>
    </location>
</feature>
<feature type="transmembrane region" description="Helical" evidence="2">
    <location>
        <begin position="55"/>
        <end position="76"/>
    </location>
</feature>
<keyword evidence="2" id="KW-0812">Transmembrane</keyword>
<feature type="transmembrane region" description="Helical" evidence="2">
    <location>
        <begin position="239"/>
        <end position="258"/>
    </location>
</feature>